<keyword evidence="1" id="KW-0472">Membrane</keyword>
<feature type="transmembrane region" description="Helical" evidence="1">
    <location>
        <begin position="5"/>
        <end position="26"/>
    </location>
</feature>
<organism evidence="2 3">
    <name type="scientific">Listeria grayi</name>
    <name type="common">Listeria murrayi</name>
    <dbReference type="NCBI Taxonomy" id="1641"/>
    <lineage>
        <taxon>Bacteria</taxon>
        <taxon>Bacillati</taxon>
        <taxon>Bacillota</taxon>
        <taxon>Bacilli</taxon>
        <taxon>Bacillales</taxon>
        <taxon>Listeriaceae</taxon>
        <taxon>Listeria</taxon>
    </lineage>
</organism>
<evidence type="ECO:0000313" key="3">
    <source>
        <dbReference type="Proteomes" id="UP000254879"/>
    </source>
</evidence>
<evidence type="ECO:0000256" key="1">
    <source>
        <dbReference type="SAM" id="Phobius"/>
    </source>
</evidence>
<protein>
    <submittedName>
        <fullName evidence="2">Uncharacterized protein</fullName>
    </submittedName>
</protein>
<proteinExistence type="predicted"/>
<accession>A0A378MBI0</accession>
<dbReference type="Proteomes" id="UP000254879">
    <property type="component" value="Unassembled WGS sequence"/>
</dbReference>
<feature type="transmembrane region" description="Helical" evidence="1">
    <location>
        <begin position="89"/>
        <end position="108"/>
    </location>
</feature>
<gene>
    <name evidence="2" type="ORF">NCTC10815_00991</name>
</gene>
<feature type="transmembrane region" description="Helical" evidence="1">
    <location>
        <begin position="32"/>
        <end position="49"/>
    </location>
</feature>
<name>A0A378MBI0_LISGR</name>
<keyword evidence="1" id="KW-1133">Transmembrane helix</keyword>
<keyword evidence="1" id="KW-0812">Transmembrane</keyword>
<dbReference type="EMBL" id="UGPG01000001">
    <property type="protein sequence ID" value="STY43690.1"/>
    <property type="molecule type" value="Genomic_DNA"/>
</dbReference>
<sequence>MSLLLFYYSFSVHLIFSLFFLLQGVAFSKRHAFITAALLIAANFSCLFLDRFQTIALVIAFYIVAFIQKKSVLLSVFRLRLVGLPLDPFGSYFLTSLIMYSELILLLGHF</sequence>
<reference evidence="2 3" key="1">
    <citation type="submission" date="2018-06" db="EMBL/GenBank/DDBJ databases">
        <authorList>
            <consortium name="Pathogen Informatics"/>
            <person name="Doyle S."/>
        </authorList>
    </citation>
    <scope>NUCLEOTIDE SEQUENCE [LARGE SCALE GENOMIC DNA]</scope>
    <source>
        <strain evidence="3">NCTC 10815</strain>
    </source>
</reference>
<dbReference type="RefSeq" id="WP_115345724.1">
    <property type="nucleotide sequence ID" value="NZ_UGPG01000001.1"/>
</dbReference>
<feature type="transmembrane region" description="Helical" evidence="1">
    <location>
        <begin position="56"/>
        <end position="77"/>
    </location>
</feature>
<dbReference type="AlphaFoldDB" id="A0A378MBI0"/>
<evidence type="ECO:0000313" key="2">
    <source>
        <dbReference type="EMBL" id="STY43690.1"/>
    </source>
</evidence>